<accession>A0A067RGG6</accession>
<keyword evidence="3" id="KW-1185">Reference proteome</keyword>
<proteinExistence type="predicted"/>
<evidence type="ECO:0000256" key="1">
    <source>
        <dbReference type="SAM" id="MobiDB-lite"/>
    </source>
</evidence>
<dbReference type="InParanoid" id="A0A067RGG6"/>
<evidence type="ECO:0000313" key="2">
    <source>
        <dbReference type="EMBL" id="KDR18199.1"/>
    </source>
</evidence>
<dbReference type="Proteomes" id="UP000027135">
    <property type="component" value="Unassembled WGS sequence"/>
</dbReference>
<feature type="region of interest" description="Disordered" evidence="1">
    <location>
        <begin position="17"/>
        <end position="49"/>
    </location>
</feature>
<protein>
    <submittedName>
        <fullName evidence="2">Uncharacterized protein</fullName>
    </submittedName>
</protein>
<dbReference type="EMBL" id="KK852699">
    <property type="protein sequence ID" value="KDR18199.1"/>
    <property type="molecule type" value="Genomic_DNA"/>
</dbReference>
<organism evidence="2 3">
    <name type="scientific">Zootermopsis nevadensis</name>
    <name type="common">Dampwood termite</name>
    <dbReference type="NCBI Taxonomy" id="136037"/>
    <lineage>
        <taxon>Eukaryota</taxon>
        <taxon>Metazoa</taxon>
        <taxon>Ecdysozoa</taxon>
        <taxon>Arthropoda</taxon>
        <taxon>Hexapoda</taxon>
        <taxon>Insecta</taxon>
        <taxon>Pterygota</taxon>
        <taxon>Neoptera</taxon>
        <taxon>Polyneoptera</taxon>
        <taxon>Dictyoptera</taxon>
        <taxon>Blattodea</taxon>
        <taxon>Blattoidea</taxon>
        <taxon>Termitoidae</taxon>
        <taxon>Termopsidae</taxon>
        <taxon>Zootermopsis</taxon>
    </lineage>
</organism>
<dbReference type="AlphaFoldDB" id="A0A067RGG6"/>
<evidence type="ECO:0000313" key="3">
    <source>
        <dbReference type="Proteomes" id="UP000027135"/>
    </source>
</evidence>
<name>A0A067RGG6_ZOONE</name>
<gene>
    <name evidence="2" type="ORF">L798_06950</name>
</gene>
<reference evidence="2 3" key="1">
    <citation type="journal article" date="2014" name="Nat. Commun.">
        <title>Molecular traces of alternative social organization in a termite genome.</title>
        <authorList>
            <person name="Terrapon N."/>
            <person name="Li C."/>
            <person name="Robertson H.M."/>
            <person name="Ji L."/>
            <person name="Meng X."/>
            <person name="Booth W."/>
            <person name="Chen Z."/>
            <person name="Childers C.P."/>
            <person name="Glastad K.M."/>
            <person name="Gokhale K."/>
            <person name="Gowin J."/>
            <person name="Gronenberg W."/>
            <person name="Hermansen R.A."/>
            <person name="Hu H."/>
            <person name="Hunt B.G."/>
            <person name="Huylmans A.K."/>
            <person name="Khalil S.M."/>
            <person name="Mitchell R.D."/>
            <person name="Munoz-Torres M.C."/>
            <person name="Mustard J.A."/>
            <person name="Pan H."/>
            <person name="Reese J.T."/>
            <person name="Scharf M.E."/>
            <person name="Sun F."/>
            <person name="Vogel H."/>
            <person name="Xiao J."/>
            <person name="Yang W."/>
            <person name="Yang Z."/>
            <person name="Yang Z."/>
            <person name="Zhou J."/>
            <person name="Zhu J."/>
            <person name="Brent C.S."/>
            <person name="Elsik C.G."/>
            <person name="Goodisman M.A."/>
            <person name="Liberles D.A."/>
            <person name="Roe R.M."/>
            <person name="Vargo E.L."/>
            <person name="Vilcinskas A."/>
            <person name="Wang J."/>
            <person name="Bornberg-Bauer E."/>
            <person name="Korb J."/>
            <person name="Zhang G."/>
            <person name="Liebig J."/>
        </authorList>
    </citation>
    <scope>NUCLEOTIDE SEQUENCE [LARGE SCALE GENOMIC DNA]</scope>
    <source>
        <tissue evidence="2">Whole organism</tissue>
    </source>
</reference>
<sequence length="137" mass="15328">MSKEAMQNVPRGLVRSLTTRWQVNDDTGDVDDAQRPARAGRSTGVRPRRNLPQLHNGFFQEILGRVYGELEVAGFTLEQEHAGTPSQTSNIMSVQVLSTDHSHMHVILKSINFASPKARVSMRCWLPLNTDQMKLCG</sequence>